<gene>
    <name evidence="1" type="ordered locus">ACIS_00998</name>
</gene>
<dbReference type="Pfam" id="PF04384">
    <property type="entry name" value="Fe-S_assembly"/>
    <property type="match status" value="1"/>
</dbReference>
<dbReference type="GO" id="GO:0008198">
    <property type="term" value="F:ferrous iron binding"/>
    <property type="evidence" value="ECO:0007669"/>
    <property type="project" value="TreeGrafter"/>
</dbReference>
<dbReference type="AlphaFoldDB" id="D1ASN4"/>
<dbReference type="InterPro" id="IPR007479">
    <property type="entry name" value="ISC_FeS_clus_asmbl_IscsX"/>
</dbReference>
<dbReference type="KEGG" id="acn:ACIS_00998"/>
<evidence type="ECO:0000313" key="1">
    <source>
        <dbReference type="EMBL" id="ACZ49487.1"/>
    </source>
</evidence>
<dbReference type="eggNOG" id="COG2975">
    <property type="taxonomic scope" value="Bacteria"/>
</dbReference>
<dbReference type="SUPFAM" id="SSF140319">
    <property type="entry name" value="IscX-like"/>
    <property type="match status" value="1"/>
</dbReference>
<dbReference type="Gene3D" id="1.10.10.600">
    <property type="entry name" value="IscX-like"/>
    <property type="match status" value="1"/>
</dbReference>
<dbReference type="GO" id="GO:0016226">
    <property type="term" value="P:iron-sulfur cluster assembly"/>
    <property type="evidence" value="ECO:0007669"/>
    <property type="project" value="InterPro"/>
</dbReference>
<accession>D1ASN4</accession>
<reference evidence="1 2" key="1">
    <citation type="journal article" date="2010" name="J. Bacteriol.">
        <title>Complete genome sequence of Anaplasma marginale subsp. centrale.</title>
        <authorList>
            <person name="Herndon D.R."/>
            <person name="Palmer G.H."/>
            <person name="Shkap V."/>
            <person name="Knowles D.P. Jr."/>
            <person name="Brayton K.A."/>
        </authorList>
    </citation>
    <scope>NUCLEOTIDE SEQUENCE [LARGE SCALE GENOMIC DNA]</scope>
    <source>
        <strain evidence="1 2">Israel</strain>
    </source>
</reference>
<organism evidence="1 2">
    <name type="scientific">Anaplasma centrale (strain Israel)</name>
    <name type="common">Anaplasma marginale subsp. centrale (strain Israel)</name>
    <dbReference type="NCBI Taxonomy" id="574556"/>
    <lineage>
        <taxon>Bacteria</taxon>
        <taxon>Pseudomonadati</taxon>
        <taxon>Pseudomonadota</taxon>
        <taxon>Alphaproteobacteria</taxon>
        <taxon>Rickettsiales</taxon>
        <taxon>Anaplasmataceae</taxon>
        <taxon>Anaplasma</taxon>
    </lineage>
</organism>
<dbReference type="NCBIfam" id="TIGR03412">
    <property type="entry name" value="iscX_yfhJ"/>
    <property type="match status" value="1"/>
</dbReference>
<dbReference type="PANTHER" id="PTHR37532:SF1">
    <property type="entry name" value="PROTEIN ISCX"/>
    <property type="match status" value="1"/>
</dbReference>
<evidence type="ECO:0000313" key="2">
    <source>
        <dbReference type="Proteomes" id="UP000000630"/>
    </source>
</evidence>
<dbReference type="InterPro" id="IPR036762">
    <property type="entry name" value="IscX-like_sf"/>
</dbReference>
<protein>
    <recommendedName>
        <fullName evidence="3">FeS assembly protein IscX</fullName>
    </recommendedName>
</protein>
<dbReference type="STRING" id="574556.ACIS_00998"/>
<sequence>MDSLSLTAIPVTITSHNVRFVGVQSVKWVDVEDIACSLEDAYPNQDIFALRFTELKSMVVGLPEFDDNTDGCNEKILEAIQMAWSAERDE</sequence>
<dbReference type="Proteomes" id="UP000000630">
    <property type="component" value="Chromosome"/>
</dbReference>
<dbReference type="EMBL" id="CP001759">
    <property type="protein sequence ID" value="ACZ49487.1"/>
    <property type="molecule type" value="Genomic_DNA"/>
</dbReference>
<dbReference type="PANTHER" id="PTHR37532">
    <property type="entry name" value="PROTEIN ISCX"/>
    <property type="match status" value="1"/>
</dbReference>
<keyword evidence="2" id="KW-1185">Reference proteome</keyword>
<evidence type="ECO:0008006" key="3">
    <source>
        <dbReference type="Google" id="ProtNLM"/>
    </source>
</evidence>
<name>D1ASN4_ANACI</name>
<dbReference type="HOGENOM" id="CLU_168040_0_0_5"/>
<dbReference type="GO" id="GO:0005829">
    <property type="term" value="C:cytosol"/>
    <property type="evidence" value="ECO:0007669"/>
    <property type="project" value="TreeGrafter"/>
</dbReference>
<proteinExistence type="predicted"/>